<dbReference type="OrthoDB" id="5230873at2759"/>
<dbReference type="EMBL" id="JAPZBS010000001">
    <property type="protein sequence ID" value="KAJ5390738.1"/>
    <property type="molecule type" value="Genomic_DNA"/>
</dbReference>
<dbReference type="Proteomes" id="UP001147782">
    <property type="component" value="Unassembled WGS sequence"/>
</dbReference>
<organism evidence="2 3">
    <name type="scientific">Penicillium cataractarum</name>
    <dbReference type="NCBI Taxonomy" id="2100454"/>
    <lineage>
        <taxon>Eukaryota</taxon>
        <taxon>Fungi</taxon>
        <taxon>Dikarya</taxon>
        <taxon>Ascomycota</taxon>
        <taxon>Pezizomycotina</taxon>
        <taxon>Eurotiomycetes</taxon>
        <taxon>Eurotiomycetidae</taxon>
        <taxon>Eurotiales</taxon>
        <taxon>Aspergillaceae</taxon>
        <taxon>Penicillium</taxon>
    </lineage>
</organism>
<protein>
    <recommendedName>
        <fullName evidence="4">Fucose-specific lectin</fullName>
    </recommendedName>
</protein>
<dbReference type="GeneID" id="81433914"/>
<comment type="caution">
    <text evidence="2">The sequence shown here is derived from an EMBL/GenBank/DDBJ whole genome shotgun (WGS) entry which is preliminary data.</text>
</comment>
<keyword evidence="1" id="KW-0732">Signal</keyword>
<sequence>MPFLYSFRLFLAHALFGFICSGWPLYERGAKNLFHIYAFGDNISGLQVFYADGIAKIGDPTQSNAAEVVPVYFTVSSTEEYTWLAHADSNNATWSTKVLYMADGGSGEVGFTSSDSTGKLTDVWWNYGHYVMVKVDEANFYATPIAGATGWYTLSWSNSGQEGSGQTLVTLRTIEPSTGSVLS</sequence>
<evidence type="ECO:0000313" key="2">
    <source>
        <dbReference type="EMBL" id="KAJ5390738.1"/>
    </source>
</evidence>
<evidence type="ECO:0008006" key="4">
    <source>
        <dbReference type="Google" id="ProtNLM"/>
    </source>
</evidence>
<proteinExistence type="predicted"/>
<name>A0A9X0B788_9EURO</name>
<feature type="chain" id="PRO_5040949587" description="Fucose-specific lectin" evidence="1">
    <location>
        <begin position="23"/>
        <end position="183"/>
    </location>
</feature>
<dbReference type="AlphaFoldDB" id="A0A9X0B788"/>
<reference evidence="2" key="2">
    <citation type="journal article" date="2023" name="IMA Fungus">
        <title>Comparative genomic study of the Penicillium genus elucidates a diverse pangenome and 15 lateral gene transfer events.</title>
        <authorList>
            <person name="Petersen C."/>
            <person name="Sorensen T."/>
            <person name="Nielsen M.R."/>
            <person name="Sondergaard T.E."/>
            <person name="Sorensen J.L."/>
            <person name="Fitzpatrick D.A."/>
            <person name="Frisvad J.C."/>
            <person name="Nielsen K.L."/>
        </authorList>
    </citation>
    <scope>NUCLEOTIDE SEQUENCE</scope>
    <source>
        <strain evidence="2">IBT 29864</strain>
    </source>
</reference>
<evidence type="ECO:0000256" key="1">
    <source>
        <dbReference type="SAM" id="SignalP"/>
    </source>
</evidence>
<feature type="signal peptide" evidence="1">
    <location>
        <begin position="1"/>
        <end position="22"/>
    </location>
</feature>
<keyword evidence="3" id="KW-1185">Reference proteome</keyword>
<dbReference type="RefSeq" id="XP_056561466.1">
    <property type="nucleotide sequence ID" value="XM_056694737.1"/>
</dbReference>
<accession>A0A9X0B788</accession>
<reference evidence="2" key="1">
    <citation type="submission" date="2022-11" db="EMBL/GenBank/DDBJ databases">
        <authorList>
            <person name="Petersen C."/>
        </authorList>
    </citation>
    <scope>NUCLEOTIDE SEQUENCE</scope>
    <source>
        <strain evidence="2">IBT 29864</strain>
    </source>
</reference>
<evidence type="ECO:0000313" key="3">
    <source>
        <dbReference type="Proteomes" id="UP001147782"/>
    </source>
</evidence>
<gene>
    <name evidence="2" type="ORF">N7496_001806</name>
</gene>